<dbReference type="Pfam" id="PF05488">
    <property type="entry name" value="PAAR_motif"/>
    <property type="match status" value="1"/>
</dbReference>
<feature type="transmembrane region" description="Helical" evidence="1">
    <location>
        <begin position="329"/>
        <end position="351"/>
    </location>
</feature>
<dbReference type="EMBL" id="JAERKB010000001">
    <property type="protein sequence ID" value="MBS0967809.1"/>
    <property type="molecule type" value="Genomic_DNA"/>
</dbReference>
<keyword evidence="1" id="KW-0812">Transmembrane</keyword>
<evidence type="ECO:0000313" key="2">
    <source>
        <dbReference type="EMBL" id="MBS0967809.1"/>
    </source>
</evidence>
<proteinExistence type="predicted"/>
<accession>A0ABS5JCY6</accession>
<keyword evidence="3" id="KW-1185">Reference proteome</keyword>
<dbReference type="Proteomes" id="UP000680634">
    <property type="component" value="Unassembled WGS sequence"/>
</dbReference>
<gene>
    <name evidence="2" type="ORF">JK232_02775</name>
</gene>
<organism evidence="2 3">
    <name type="scientific">Nissabacter archeti</name>
    <dbReference type="NCBI Taxonomy" id="1917880"/>
    <lineage>
        <taxon>Bacteria</taxon>
        <taxon>Pseudomonadati</taxon>
        <taxon>Pseudomonadota</taxon>
        <taxon>Gammaproteobacteria</taxon>
        <taxon>Enterobacterales</taxon>
        <taxon>Yersiniaceae</taxon>
        <taxon>Nissabacter</taxon>
    </lineage>
</organism>
<comment type="caution">
    <text evidence="2">The sequence shown here is derived from an EMBL/GenBank/DDBJ whole genome shotgun (WGS) entry which is preliminary data.</text>
</comment>
<keyword evidence="1" id="KW-0472">Membrane</keyword>
<protein>
    <submittedName>
        <fullName evidence="2">PAAR domain-containing protein</fullName>
    </submittedName>
</protein>
<dbReference type="RefSeq" id="WP_212588781.1">
    <property type="nucleotide sequence ID" value="NZ_JAERKB010000001.1"/>
</dbReference>
<dbReference type="InterPro" id="IPR008727">
    <property type="entry name" value="PAAR_motif"/>
</dbReference>
<sequence>MAKGYYLVQGDKTTCGGIIIEGEPTHTLFGKPLARERDQVTCGQYAGKFFIAGGIETDTIFGRKIAGTLDSKSTCPCQARLVSSILTDTYEKASGASNSEPEQHAQSIKKKQPLLSSYVTGEKTGSGYVSDYPVLKNTHNLPDEHLRAMLQANNHDVALLTLEECFEVLSSWGSYKEGWVEITQSGPGQILVNYGVNGRDILNAAILINKLGGFDIRATAFVNHKGTELIKISGYPGVRKVLNAPIFSLRNQKVVDIGIGKYGLAKSIVEGARLTIYVAAAYRTVDFILNDETTLAMFIGSLATDVVKIGIASVVSWGAGAGTAVITSFIWGPIAAVVIVGLATAIALNILDEKFGVTDKICKYIEASQQEFAQKAREIEDGIWDLGCMYLDNVLEKGREVLEVEVKRYLISLLEELVSWDLK</sequence>
<evidence type="ECO:0000256" key="1">
    <source>
        <dbReference type="SAM" id="Phobius"/>
    </source>
</evidence>
<evidence type="ECO:0000313" key="3">
    <source>
        <dbReference type="Proteomes" id="UP000680634"/>
    </source>
</evidence>
<name>A0ABS5JCY6_9GAMM</name>
<keyword evidence="1" id="KW-1133">Transmembrane helix</keyword>
<dbReference type="CDD" id="cd14744">
    <property type="entry name" value="PAAR_CT_2"/>
    <property type="match status" value="1"/>
</dbReference>
<reference evidence="3" key="1">
    <citation type="submission" date="2023-07" db="EMBL/GenBank/DDBJ databases">
        <title>Genome-inferred correspondence between phylogeny and metabolic traits in the wild Drosophila gut microbiome.</title>
        <authorList>
            <person name="Bueno E."/>
            <person name="Blow F."/>
            <person name="Douglas A.E."/>
        </authorList>
    </citation>
    <scope>NUCLEOTIDE SEQUENCE [LARGE SCALE GENOMIC DNA]</scope>
    <source>
        <strain evidence="3">JGM97</strain>
    </source>
</reference>